<dbReference type="EMBL" id="NGJU01000001">
    <property type="protein sequence ID" value="RST97725.1"/>
    <property type="molecule type" value="Genomic_DNA"/>
</dbReference>
<sequence>MKKIYFVLLVILLSLNLRPAITAVGPLLMIIKTELAMTSLTASLITTIPVFCMGLFAPLAVKLSRRWSVEKALFFAMVLLFSALVIRFKLHSSLLLIFTALLAGMGIGMAGPLIAGLIKKHYPTSHYLMSFYSVSMVCGAALASSLAIPLYRRFNDNWQSPLGIWSLLALIAALALLPLLKATPKTQVTANIESPQRKNWWLMLFFSLMAAVFYSLTAWLAPFAQSLGFNPQSAGLLLTLFTMIQIPVSFLIPWLVSRQQNQRFWLLFCSFSELTGIILLLCHVSPWIVTIFLGLGAGGLFPLALMLPLTHSRNAQEVITLSAFMQSGGFMIGALGPLLFGLTTDLFNNFYLSFTLIALLILGMIASILKLTSQPT</sequence>
<keyword evidence="5 6" id="KW-0472">Membrane</keyword>
<feature type="transmembrane region" description="Helical" evidence="6">
    <location>
        <begin position="130"/>
        <end position="150"/>
    </location>
</feature>
<evidence type="ECO:0000256" key="6">
    <source>
        <dbReference type="SAM" id="Phobius"/>
    </source>
</evidence>
<evidence type="ECO:0000256" key="5">
    <source>
        <dbReference type="ARBA" id="ARBA00023136"/>
    </source>
</evidence>
<dbReference type="PANTHER" id="PTHR23523">
    <property type="match status" value="1"/>
</dbReference>
<evidence type="ECO:0000256" key="2">
    <source>
        <dbReference type="ARBA" id="ARBA00022448"/>
    </source>
</evidence>
<evidence type="ECO:0000256" key="4">
    <source>
        <dbReference type="ARBA" id="ARBA00022989"/>
    </source>
</evidence>
<reference evidence="8 9" key="1">
    <citation type="submission" date="2017-05" db="EMBL/GenBank/DDBJ databases">
        <title>Vagococcus spp. assemblies.</title>
        <authorList>
            <person name="Gulvik C.A."/>
        </authorList>
    </citation>
    <scope>NUCLEOTIDE SEQUENCE [LARGE SCALE GENOMIC DNA]</scope>
    <source>
        <strain evidence="8 9">NCFB 2777</strain>
    </source>
</reference>
<dbReference type="InterPro" id="IPR036259">
    <property type="entry name" value="MFS_trans_sf"/>
</dbReference>
<evidence type="ECO:0000313" key="9">
    <source>
        <dbReference type="Proteomes" id="UP000287239"/>
    </source>
</evidence>
<evidence type="ECO:0000256" key="1">
    <source>
        <dbReference type="ARBA" id="ARBA00004651"/>
    </source>
</evidence>
<protein>
    <submittedName>
        <fullName evidence="8">MFS transporter</fullName>
    </submittedName>
</protein>
<feature type="transmembrane region" description="Helical" evidence="6">
    <location>
        <begin position="233"/>
        <end position="252"/>
    </location>
</feature>
<organism evidence="8 9">
    <name type="scientific">Vagococcus salmoninarum</name>
    <dbReference type="NCBI Taxonomy" id="2739"/>
    <lineage>
        <taxon>Bacteria</taxon>
        <taxon>Bacillati</taxon>
        <taxon>Bacillota</taxon>
        <taxon>Bacilli</taxon>
        <taxon>Lactobacillales</taxon>
        <taxon>Enterococcaceae</taxon>
        <taxon>Vagococcus</taxon>
    </lineage>
</organism>
<feature type="transmembrane region" description="Helical" evidence="6">
    <location>
        <begin position="162"/>
        <end position="180"/>
    </location>
</feature>
<evidence type="ECO:0000259" key="7">
    <source>
        <dbReference type="PROSITE" id="PS50850"/>
    </source>
</evidence>
<name>A0A429ZVM6_9ENTE</name>
<dbReference type="PANTHER" id="PTHR23523:SF2">
    <property type="entry name" value="2-NITROIMIDAZOLE TRANSPORTER"/>
    <property type="match status" value="1"/>
</dbReference>
<evidence type="ECO:0000256" key="3">
    <source>
        <dbReference type="ARBA" id="ARBA00022692"/>
    </source>
</evidence>
<dbReference type="GO" id="GO:0005886">
    <property type="term" value="C:plasma membrane"/>
    <property type="evidence" value="ECO:0007669"/>
    <property type="project" value="UniProtKB-SubCell"/>
</dbReference>
<feature type="transmembrane region" description="Helical" evidence="6">
    <location>
        <begin position="72"/>
        <end position="88"/>
    </location>
</feature>
<gene>
    <name evidence="8" type="ORF">CBF35_00090</name>
</gene>
<dbReference type="SUPFAM" id="SSF103473">
    <property type="entry name" value="MFS general substrate transporter"/>
    <property type="match status" value="1"/>
</dbReference>
<keyword evidence="3 6" id="KW-0812">Transmembrane</keyword>
<dbReference type="GeneID" id="98566751"/>
<feature type="transmembrane region" description="Helical" evidence="6">
    <location>
        <begin position="350"/>
        <end position="369"/>
    </location>
</feature>
<evidence type="ECO:0000313" key="8">
    <source>
        <dbReference type="EMBL" id="RST97725.1"/>
    </source>
</evidence>
<feature type="transmembrane region" description="Helical" evidence="6">
    <location>
        <begin position="318"/>
        <end position="338"/>
    </location>
</feature>
<proteinExistence type="predicted"/>
<keyword evidence="4 6" id="KW-1133">Transmembrane helix</keyword>
<feature type="transmembrane region" description="Helical" evidence="6">
    <location>
        <begin position="35"/>
        <end position="60"/>
    </location>
</feature>
<feature type="transmembrane region" description="Helical" evidence="6">
    <location>
        <begin position="200"/>
        <end position="221"/>
    </location>
</feature>
<dbReference type="Gene3D" id="1.20.1250.20">
    <property type="entry name" value="MFS general substrate transporter like domains"/>
    <property type="match status" value="2"/>
</dbReference>
<comment type="subcellular location">
    <subcellularLocation>
        <location evidence="1">Cell membrane</location>
        <topology evidence="1">Multi-pass membrane protein</topology>
    </subcellularLocation>
</comment>
<keyword evidence="9" id="KW-1185">Reference proteome</keyword>
<dbReference type="InterPro" id="IPR052524">
    <property type="entry name" value="MFS_Cyanate_Porter"/>
</dbReference>
<dbReference type="Pfam" id="PF07690">
    <property type="entry name" value="MFS_1"/>
    <property type="match status" value="1"/>
</dbReference>
<feature type="domain" description="Major facilitator superfamily (MFS) profile" evidence="7">
    <location>
        <begin position="4"/>
        <end position="376"/>
    </location>
</feature>
<dbReference type="PROSITE" id="PS50850">
    <property type="entry name" value="MFS"/>
    <property type="match status" value="1"/>
</dbReference>
<feature type="transmembrane region" description="Helical" evidence="6">
    <location>
        <begin position="287"/>
        <end position="306"/>
    </location>
</feature>
<dbReference type="InterPro" id="IPR011701">
    <property type="entry name" value="MFS"/>
</dbReference>
<feature type="transmembrane region" description="Helical" evidence="6">
    <location>
        <begin position="94"/>
        <end position="118"/>
    </location>
</feature>
<feature type="transmembrane region" description="Helical" evidence="6">
    <location>
        <begin position="264"/>
        <end position="281"/>
    </location>
</feature>
<keyword evidence="2" id="KW-0813">Transport</keyword>
<comment type="caution">
    <text evidence="8">The sequence shown here is derived from an EMBL/GenBank/DDBJ whole genome shotgun (WGS) entry which is preliminary data.</text>
</comment>
<dbReference type="GO" id="GO:0022857">
    <property type="term" value="F:transmembrane transporter activity"/>
    <property type="evidence" value="ECO:0007669"/>
    <property type="project" value="InterPro"/>
</dbReference>
<dbReference type="RefSeq" id="WP_126777878.1">
    <property type="nucleotide sequence ID" value="NZ_NGJU01000001.1"/>
</dbReference>
<dbReference type="InterPro" id="IPR020846">
    <property type="entry name" value="MFS_dom"/>
</dbReference>
<dbReference type="OrthoDB" id="9797740at2"/>
<accession>A0A429ZVM6</accession>
<dbReference type="AlphaFoldDB" id="A0A429ZVM6"/>
<dbReference type="Proteomes" id="UP000287239">
    <property type="component" value="Unassembled WGS sequence"/>
</dbReference>